<dbReference type="eggNOG" id="ENOG502Z9FJ">
    <property type="taxonomic scope" value="Bacteria"/>
</dbReference>
<accession>A3TTK0</accession>
<dbReference type="AlphaFoldDB" id="A3TTK0"/>
<dbReference type="EMBL" id="AAMO01000001">
    <property type="protein sequence ID" value="EAQ04977.1"/>
    <property type="molecule type" value="Genomic_DNA"/>
</dbReference>
<gene>
    <name evidence="1" type="ORF">OB2597_06825</name>
</gene>
<organism evidence="1 2">
    <name type="scientific">Pseudooceanicola batsensis (strain ATCC BAA-863 / DSM 15984 / KCTC 12145 / HTCC2597)</name>
    <name type="common">Oceanicola batsensis</name>
    <dbReference type="NCBI Taxonomy" id="252305"/>
    <lineage>
        <taxon>Bacteria</taxon>
        <taxon>Pseudomonadati</taxon>
        <taxon>Pseudomonadota</taxon>
        <taxon>Alphaproteobacteria</taxon>
        <taxon>Rhodobacterales</taxon>
        <taxon>Paracoccaceae</taxon>
        <taxon>Pseudooceanicola</taxon>
    </lineage>
</organism>
<name>A3TTK0_PSEBH</name>
<dbReference type="RefSeq" id="WP_009805594.1">
    <property type="nucleotide sequence ID" value="NZ_CH724131.1"/>
</dbReference>
<protein>
    <submittedName>
        <fullName evidence="1">Uncharacterized protein</fullName>
    </submittedName>
</protein>
<evidence type="ECO:0000313" key="2">
    <source>
        <dbReference type="Proteomes" id="UP000004318"/>
    </source>
</evidence>
<dbReference type="HOGENOM" id="CLU_140970_0_0_5"/>
<evidence type="ECO:0000313" key="1">
    <source>
        <dbReference type="EMBL" id="EAQ04977.1"/>
    </source>
</evidence>
<keyword evidence="2" id="KW-1185">Reference proteome</keyword>
<comment type="caution">
    <text evidence="1">The sequence shown here is derived from an EMBL/GenBank/DDBJ whole genome shotgun (WGS) entry which is preliminary data.</text>
</comment>
<proteinExistence type="predicted"/>
<dbReference type="STRING" id="252305.OB2597_06825"/>
<reference evidence="1 2" key="1">
    <citation type="journal article" date="2010" name="J. Bacteriol.">
        <title>Genome sequences of Oceanicola granulosus HTCC2516(T) and Oceanicola batsensis HTCC2597(TDelta).</title>
        <authorList>
            <person name="Thrash J.C."/>
            <person name="Cho J.C."/>
            <person name="Vergin K.L."/>
            <person name="Giovannoni S.J."/>
        </authorList>
    </citation>
    <scope>NUCLEOTIDE SEQUENCE [LARGE SCALE GENOMIC DNA]</scope>
    <source>
        <strain evidence="2">ATCC BAA-863 / DSM 15984 / KCTC 12145 / HTCC2597</strain>
    </source>
</reference>
<sequence>MRVEPGAMAVGQIGLLPEGEAWWVRALRLWCSGADGQEALRDQIAMRCGSRKVEEIFGRFTDLMALILEHGRRRMMRHGLDCECVGADEAVFALFCSQALNDREEAMMIACLLMRADVAPIAVSLAQTLGLDLARTAPRPRRLLN</sequence>
<dbReference type="OrthoDB" id="7874397at2"/>
<dbReference type="Proteomes" id="UP000004318">
    <property type="component" value="Unassembled WGS sequence"/>
</dbReference>